<dbReference type="SMART" id="SM00869">
    <property type="entry name" value="Autotransporter"/>
    <property type="match status" value="1"/>
</dbReference>
<dbReference type="Pfam" id="PF03797">
    <property type="entry name" value="Autotransporter"/>
    <property type="match status" value="1"/>
</dbReference>
<proteinExistence type="predicted"/>
<keyword evidence="4" id="KW-1185">Reference proteome</keyword>
<organism evidence="3 4">
    <name type="scientific">Xanthobacter agilis</name>
    <dbReference type="NCBI Taxonomy" id="47492"/>
    <lineage>
        <taxon>Bacteria</taxon>
        <taxon>Pseudomonadati</taxon>
        <taxon>Pseudomonadota</taxon>
        <taxon>Alphaproteobacteria</taxon>
        <taxon>Hyphomicrobiales</taxon>
        <taxon>Xanthobacteraceae</taxon>
        <taxon>Xanthobacter</taxon>
    </lineage>
</organism>
<accession>A0ABU0L9Z4</accession>
<dbReference type="RefSeq" id="WP_394085626.1">
    <property type="nucleotide sequence ID" value="NZ_JBAFWJ010000006.1"/>
</dbReference>
<dbReference type="InterPro" id="IPR005546">
    <property type="entry name" value="Autotransporte_beta"/>
</dbReference>
<comment type="caution">
    <text evidence="3">The sequence shown here is derived from an EMBL/GenBank/DDBJ whole genome shotgun (WGS) entry which is preliminary data.</text>
</comment>
<feature type="domain" description="Autotransporter" evidence="2">
    <location>
        <begin position="9"/>
        <end position="244"/>
    </location>
</feature>
<sequence>MLLSTLPDASPILTNLYGDVSGNATDAEMLMGGLRLKRHLDRVVAPNVRLGGLFSYSDTSISSNAVRAPGSLDVSSYALGLYGSSAALPNLSVDAQIDGAFNANAASRLVGIVGATASADYDSYTFHAGGGLRQSLNVAPDLVLQPLARLDDARVDAQSYTETGAGALDLAVTGQSYQELMLTGGLRGTYTLPMPPISRHMRASATTCSTPARRSARPSWGAAAASSRRGRTFPPGCSAPAWRW</sequence>
<dbReference type="Gene3D" id="2.40.128.130">
    <property type="entry name" value="Autotransporter beta-domain"/>
    <property type="match status" value="1"/>
</dbReference>
<evidence type="ECO:0000256" key="1">
    <source>
        <dbReference type="SAM" id="MobiDB-lite"/>
    </source>
</evidence>
<dbReference type="EMBL" id="JAUSVY010000002">
    <property type="protein sequence ID" value="MDQ0503950.1"/>
    <property type="molecule type" value="Genomic_DNA"/>
</dbReference>
<dbReference type="Proteomes" id="UP001241747">
    <property type="component" value="Unassembled WGS sequence"/>
</dbReference>
<dbReference type="InterPro" id="IPR036709">
    <property type="entry name" value="Autotransporte_beta_dom_sf"/>
</dbReference>
<feature type="compositionally biased region" description="Low complexity" evidence="1">
    <location>
        <begin position="211"/>
        <end position="227"/>
    </location>
</feature>
<gene>
    <name evidence="3" type="ORF">QOZ94_000724</name>
</gene>
<dbReference type="PROSITE" id="PS51208">
    <property type="entry name" value="AUTOTRANSPORTER"/>
    <property type="match status" value="1"/>
</dbReference>
<evidence type="ECO:0000313" key="3">
    <source>
        <dbReference type="EMBL" id="MDQ0503950.1"/>
    </source>
</evidence>
<evidence type="ECO:0000313" key="4">
    <source>
        <dbReference type="Proteomes" id="UP001241747"/>
    </source>
</evidence>
<reference evidence="3 4" key="1">
    <citation type="submission" date="2023-07" db="EMBL/GenBank/DDBJ databases">
        <title>Genomic Encyclopedia of Type Strains, Phase IV (KMG-IV): sequencing the most valuable type-strain genomes for metagenomic binning, comparative biology and taxonomic classification.</title>
        <authorList>
            <person name="Goeker M."/>
        </authorList>
    </citation>
    <scope>NUCLEOTIDE SEQUENCE [LARGE SCALE GENOMIC DNA]</scope>
    <source>
        <strain evidence="3 4">DSM 3770</strain>
    </source>
</reference>
<dbReference type="SUPFAM" id="SSF103515">
    <property type="entry name" value="Autotransporter"/>
    <property type="match status" value="1"/>
</dbReference>
<dbReference type="InterPro" id="IPR006315">
    <property type="entry name" value="OM_autotransptr_brl_dom"/>
</dbReference>
<protein>
    <submittedName>
        <fullName evidence="3">Uncharacterized protein with beta-barrel porin domain</fullName>
    </submittedName>
</protein>
<feature type="region of interest" description="Disordered" evidence="1">
    <location>
        <begin position="211"/>
        <end position="244"/>
    </location>
</feature>
<evidence type="ECO:0000259" key="2">
    <source>
        <dbReference type="PROSITE" id="PS51208"/>
    </source>
</evidence>
<name>A0ABU0L9Z4_XANAG</name>
<dbReference type="NCBIfam" id="TIGR01414">
    <property type="entry name" value="autotrans_barl"/>
    <property type="match status" value="1"/>
</dbReference>